<feature type="compositionally biased region" description="Low complexity" evidence="1">
    <location>
        <begin position="23"/>
        <end position="38"/>
    </location>
</feature>
<accession>A0AAD3R9Z7</accession>
<evidence type="ECO:0000256" key="1">
    <source>
        <dbReference type="SAM" id="MobiDB-lite"/>
    </source>
</evidence>
<feature type="compositionally biased region" description="Low complexity" evidence="1">
    <location>
        <begin position="73"/>
        <end position="82"/>
    </location>
</feature>
<feature type="region of interest" description="Disordered" evidence="1">
    <location>
        <begin position="23"/>
        <end position="90"/>
    </location>
</feature>
<dbReference type="AlphaFoldDB" id="A0AAD3R9Z7"/>
<proteinExistence type="predicted"/>
<organism evidence="2 3">
    <name type="scientific">Lates japonicus</name>
    <name type="common">Japanese lates</name>
    <dbReference type="NCBI Taxonomy" id="270547"/>
    <lineage>
        <taxon>Eukaryota</taxon>
        <taxon>Metazoa</taxon>
        <taxon>Chordata</taxon>
        <taxon>Craniata</taxon>
        <taxon>Vertebrata</taxon>
        <taxon>Euteleostomi</taxon>
        <taxon>Actinopterygii</taxon>
        <taxon>Neopterygii</taxon>
        <taxon>Teleostei</taxon>
        <taxon>Neoteleostei</taxon>
        <taxon>Acanthomorphata</taxon>
        <taxon>Carangaria</taxon>
        <taxon>Carangaria incertae sedis</taxon>
        <taxon>Centropomidae</taxon>
        <taxon>Lates</taxon>
    </lineage>
</organism>
<reference evidence="2" key="1">
    <citation type="submission" date="2022-08" db="EMBL/GenBank/DDBJ databases">
        <title>Genome sequencing of akame (Lates japonicus).</title>
        <authorList>
            <person name="Hashiguchi Y."/>
            <person name="Takahashi H."/>
        </authorList>
    </citation>
    <scope>NUCLEOTIDE SEQUENCE</scope>
    <source>
        <strain evidence="2">Kochi</strain>
    </source>
</reference>
<sequence>MSSGKTSHYNRYSGGAAVAAATTAAIPSSPSTIPADSTSESKMEAPFGPTFSTVAAGAKAEGSSTYKQHRRTPSSSSTLTYSPRDDDDGM</sequence>
<gene>
    <name evidence="2" type="ORF">AKAME5_001300100</name>
</gene>
<protein>
    <submittedName>
        <fullName evidence="2">E3 ubiquitin-protein ligase TRAF7 isoform X1</fullName>
    </submittedName>
</protein>
<name>A0AAD3R9Z7_LATJO</name>
<dbReference type="EMBL" id="BRZM01000044">
    <property type="protein sequence ID" value="GLD61157.1"/>
    <property type="molecule type" value="Genomic_DNA"/>
</dbReference>
<keyword evidence="3" id="KW-1185">Reference proteome</keyword>
<evidence type="ECO:0000313" key="2">
    <source>
        <dbReference type="EMBL" id="GLD61157.1"/>
    </source>
</evidence>
<feature type="non-terminal residue" evidence="2">
    <location>
        <position position="90"/>
    </location>
</feature>
<dbReference type="Proteomes" id="UP001279410">
    <property type="component" value="Unassembled WGS sequence"/>
</dbReference>
<evidence type="ECO:0000313" key="3">
    <source>
        <dbReference type="Proteomes" id="UP001279410"/>
    </source>
</evidence>
<comment type="caution">
    <text evidence="2">The sequence shown here is derived from an EMBL/GenBank/DDBJ whole genome shotgun (WGS) entry which is preliminary data.</text>
</comment>